<gene>
    <name evidence="2" type="ORF">SEMRO_353_G124620.1</name>
</gene>
<name>A0A9N8DT80_9STRA</name>
<dbReference type="EMBL" id="CAICTM010000352">
    <property type="protein sequence ID" value="CAB9508607.1"/>
    <property type="molecule type" value="Genomic_DNA"/>
</dbReference>
<accession>A0A9N8DT80</accession>
<dbReference type="OrthoDB" id="48925at2759"/>
<feature type="compositionally biased region" description="Low complexity" evidence="1">
    <location>
        <begin position="7"/>
        <end position="18"/>
    </location>
</feature>
<reference evidence="2" key="1">
    <citation type="submission" date="2020-06" db="EMBL/GenBank/DDBJ databases">
        <authorList>
            <consortium name="Plant Systems Biology data submission"/>
        </authorList>
    </citation>
    <scope>NUCLEOTIDE SEQUENCE</scope>
    <source>
        <strain evidence="2">D6</strain>
    </source>
</reference>
<organism evidence="2 3">
    <name type="scientific">Seminavis robusta</name>
    <dbReference type="NCBI Taxonomy" id="568900"/>
    <lineage>
        <taxon>Eukaryota</taxon>
        <taxon>Sar</taxon>
        <taxon>Stramenopiles</taxon>
        <taxon>Ochrophyta</taxon>
        <taxon>Bacillariophyta</taxon>
        <taxon>Bacillariophyceae</taxon>
        <taxon>Bacillariophycidae</taxon>
        <taxon>Naviculales</taxon>
        <taxon>Naviculaceae</taxon>
        <taxon>Seminavis</taxon>
    </lineage>
</organism>
<evidence type="ECO:0000256" key="1">
    <source>
        <dbReference type="SAM" id="MobiDB-lite"/>
    </source>
</evidence>
<proteinExistence type="predicted"/>
<dbReference type="AlphaFoldDB" id="A0A9N8DT80"/>
<keyword evidence="3" id="KW-1185">Reference proteome</keyword>
<comment type="caution">
    <text evidence="2">The sequence shown here is derived from an EMBL/GenBank/DDBJ whole genome shotgun (WGS) entry which is preliminary data.</text>
</comment>
<evidence type="ECO:0000313" key="2">
    <source>
        <dbReference type="EMBL" id="CAB9508607.1"/>
    </source>
</evidence>
<evidence type="ECO:0000313" key="3">
    <source>
        <dbReference type="Proteomes" id="UP001153069"/>
    </source>
</evidence>
<sequence length="506" mass="54757">MSSRQVSPDPDASSGSSSLARPTNIIHRESSSSSTTGTGRPSLLAGLSLPANFEDDGQVAPPRPRRLWKVNDTSLKPVPYFYPPLDPKCTVFVSDAPPSVVAVRIAECLRKRSVSVEYDEEAVTATCMTVDRCHFVIRLFQGSSRHHPRHGMDMESRPDFNHGVLVETMRLRGNCISFHRCSRAVLQAALSHSTGADTRKPYQTASNEFPRLLPLPPHKRKNGMKLLAPHKKPKTSGGAHSSTALEALERATLLLRKDRLGPQQLAMESLVSLTDPESSGLDTALHCSLAILGSPITGGTGEEKFLNELHHDWVVKLLQDRVMPNEISEEDGVTPPGSCTQSSLLIKCGDKEGEGQNANTSAWAGASGDEHHGGIMRALCLRVFTNALALVAQQQPSLLKSILDVQSSHLVDRSFVAALLEDLAGAIRPPAVVQGTRLASAHEAALAIRCLGLLGEHSDLAKKQIVNESVLGSLEKARATGRSTHEALFEEAERTYARLTEDVRSC</sequence>
<dbReference type="Proteomes" id="UP001153069">
    <property type="component" value="Unassembled WGS sequence"/>
</dbReference>
<protein>
    <submittedName>
        <fullName evidence="2">Uncharacterized protein</fullName>
    </submittedName>
</protein>
<feature type="region of interest" description="Disordered" evidence="1">
    <location>
        <begin position="1"/>
        <end position="47"/>
    </location>
</feature>